<dbReference type="AlphaFoldDB" id="A0A078L4Z0"/>
<name>A0A078L4Z0_9GAMM</name>
<dbReference type="STRING" id="1034943.BN59_03288"/>
<dbReference type="Proteomes" id="UP000044071">
    <property type="component" value="Unassembled WGS sequence"/>
</dbReference>
<protein>
    <submittedName>
        <fullName evidence="1">Uncharacterized protein</fullName>
    </submittedName>
</protein>
<organism evidence="1 2">
    <name type="scientific">Legionella massiliensis</name>
    <dbReference type="NCBI Taxonomy" id="1034943"/>
    <lineage>
        <taxon>Bacteria</taxon>
        <taxon>Pseudomonadati</taxon>
        <taxon>Pseudomonadota</taxon>
        <taxon>Gammaproteobacteria</taxon>
        <taxon>Legionellales</taxon>
        <taxon>Legionellaceae</taxon>
        <taxon>Legionella</taxon>
    </lineage>
</organism>
<gene>
    <name evidence="1" type="ORF">BN59_03288</name>
</gene>
<keyword evidence="2" id="KW-1185">Reference proteome</keyword>
<evidence type="ECO:0000313" key="1">
    <source>
        <dbReference type="EMBL" id="CDZ78973.1"/>
    </source>
</evidence>
<sequence>MRDLQKQARSHIQEILHVAPNDVGHVERRETSPKCGTVLIPEIPHYVQDDRVFIDVCS</sequence>
<reference evidence="1 2" key="1">
    <citation type="submission" date="2014-06" db="EMBL/GenBank/DDBJ databases">
        <authorList>
            <person name="Urmite Genomes Urmite Genomes"/>
        </authorList>
    </citation>
    <scope>NUCLEOTIDE SEQUENCE [LARGE SCALE GENOMIC DNA]</scope>
</reference>
<proteinExistence type="predicted"/>
<evidence type="ECO:0000313" key="2">
    <source>
        <dbReference type="Proteomes" id="UP000044071"/>
    </source>
</evidence>
<accession>A0A078L4Z0</accession>
<dbReference type="EMBL" id="CCSB01000004">
    <property type="protein sequence ID" value="CDZ78973.1"/>
    <property type="molecule type" value="Genomic_DNA"/>
</dbReference>